<evidence type="ECO:0000313" key="8">
    <source>
        <dbReference type="EMBL" id="TXC00235.1"/>
    </source>
</evidence>
<dbReference type="PANTHER" id="PTHR43452:SF11">
    <property type="entry name" value="PYRUVATE DECARBOXYLASE"/>
    <property type="match status" value="1"/>
</dbReference>
<protein>
    <submittedName>
        <fullName evidence="8">Uncharacterized protein</fullName>
    </submittedName>
</protein>
<dbReference type="GO" id="GO:0004737">
    <property type="term" value="F:pyruvate decarboxylase activity"/>
    <property type="evidence" value="ECO:0007669"/>
    <property type="project" value="TreeGrafter"/>
</dbReference>
<comment type="similarity">
    <text evidence="2">Belongs to the TPP enzyme family.</text>
</comment>
<evidence type="ECO:0000313" key="9">
    <source>
        <dbReference type="Proteomes" id="UP000321331"/>
    </source>
</evidence>
<reference evidence="8 9" key="1">
    <citation type="submission" date="2019-07" db="EMBL/GenBank/DDBJ databases">
        <title>The First High-Quality Draft Genome Sequence of the Causal Agent of the Current Panama Disease Epidemic.</title>
        <authorList>
            <person name="Warmington R.J."/>
            <person name="Kay W."/>
            <person name="Jeffries A."/>
            <person name="Bebber D."/>
            <person name="Moore K."/>
            <person name="Studholme D.J."/>
        </authorList>
    </citation>
    <scope>NUCLEOTIDE SEQUENCE [LARGE SCALE GENOMIC DNA]</scope>
    <source>
        <strain evidence="8 9">TR4</strain>
    </source>
</reference>
<dbReference type="GO" id="GO:0000949">
    <property type="term" value="P:aromatic amino acid family catabolic process to alcohol via Ehrlich pathway"/>
    <property type="evidence" value="ECO:0007669"/>
    <property type="project" value="TreeGrafter"/>
</dbReference>
<sequence length="172" mass="19266">MTFIKLADYLFTRLRQLGVGSIHGLRWAGNTNKLNAAYAADGYARIEVIRVIITTFGVRELSAINTIAGNRILIHHTSNDSEFCHFSAMHAYATVTQAGLDNPRTSAEKIDETLKQYLLYSRPVYIEVPVDMVVKPVSRLRPESPSVTSEGEKDEASDAVFRLVLQKVYSFK</sequence>
<dbReference type="Proteomes" id="UP000321331">
    <property type="component" value="Unassembled WGS sequence"/>
</dbReference>
<name>A0A5C6SNF0_FUSOC</name>
<evidence type="ECO:0000256" key="5">
    <source>
        <dbReference type="ARBA" id="ARBA00022842"/>
    </source>
</evidence>
<evidence type="ECO:0000256" key="3">
    <source>
        <dbReference type="ARBA" id="ARBA00022723"/>
    </source>
</evidence>
<proteinExistence type="inferred from homology"/>
<dbReference type="PANTHER" id="PTHR43452">
    <property type="entry name" value="PYRUVATE DECARBOXYLASE"/>
    <property type="match status" value="1"/>
</dbReference>
<gene>
    <name evidence="8" type="ORF">FocTR4_00013573</name>
</gene>
<dbReference type="GO" id="GO:0005634">
    <property type="term" value="C:nucleus"/>
    <property type="evidence" value="ECO:0007669"/>
    <property type="project" value="TreeGrafter"/>
</dbReference>
<dbReference type="InterPro" id="IPR012110">
    <property type="entry name" value="PDC/IPDC-like"/>
</dbReference>
<keyword evidence="3" id="KW-0479">Metal-binding</keyword>
<keyword evidence="7" id="KW-0456">Lyase</keyword>
<evidence type="ECO:0000256" key="4">
    <source>
        <dbReference type="ARBA" id="ARBA00022793"/>
    </source>
</evidence>
<dbReference type="GO" id="GO:0046872">
    <property type="term" value="F:metal ion binding"/>
    <property type="evidence" value="ECO:0007669"/>
    <property type="project" value="UniProtKB-KW"/>
</dbReference>
<dbReference type="Gene3D" id="3.40.50.970">
    <property type="match status" value="2"/>
</dbReference>
<keyword evidence="4" id="KW-0210">Decarboxylase</keyword>
<organism evidence="8 9">
    <name type="scientific">Fusarium oxysporum f. sp. cubense</name>
    <dbReference type="NCBI Taxonomy" id="61366"/>
    <lineage>
        <taxon>Eukaryota</taxon>
        <taxon>Fungi</taxon>
        <taxon>Dikarya</taxon>
        <taxon>Ascomycota</taxon>
        <taxon>Pezizomycotina</taxon>
        <taxon>Sordariomycetes</taxon>
        <taxon>Hypocreomycetidae</taxon>
        <taxon>Hypocreales</taxon>
        <taxon>Nectriaceae</taxon>
        <taxon>Fusarium</taxon>
        <taxon>Fusarium oxysporum species complex</taxon>
    </lineage>
</organism>
<dbReference type="SUPFAM" id="SSF52518">
    <property type="entry name" value="Thiamin diphosphate-binding fold (THDP-binding)"/>
    <property type="match status" value="1"/>
</dbReference>
<dbReference type="InterPro" id="IPR029061">
    <property type="entry name" value="THDP-binding"/>
</dbReference>
<dbReference type="EMBL" id="VMNF01000011">
    <property type="protein sequence ID" value="TXC00235.1"/>
    <property type="molecule type" value="Genomic_DNA"/>
</dbReference>
<comment type="cofactor">
    <cofactor evidence="1">
        <name>thiamine diphosphate</name>
        <dbReference type="ChEBI" id="CHEBI:58937"/>
    </cofactor>
</comment>
<evidence type="ECO:0000256" key="1">
    <source>
        <dbReference type="ARBA" id="ARBA00001964"/>
    </source>
</evidence>
<dbReference type="GO" id="GO:0005829">
    <property type="term" value="C:cytosol"/>
    <property type="evidence" value="ECO:0007669"/>
    <property type="project" value="TreeGrafter"/>
</dbReference>
<keyword evidence="6" id="KW-0786">Thiamine pyrophosphate</keyword>
<comment type="caution">
    <text evidence="8">The sequence shown here is derived from an EMBL/GenBank/DDBJ whole genome shotgun (WGS) entry which is preliminary data.</text>
</comment>
<keyword evidence="5" id="KW-0460">Magnesium</keyword>
<dbReference type="AlphaFoldDB" id="A0A5C6SNF0"/>
<accession>A0A5C6SNF0</accession>
<evidence type="ECO:0000256" key="7">
    <source>
        <dbReference type="ARBA" id="ARBA00023239"/>
    </source>
</evidence>
<evidence type="ECO:0000256" key="2">
    <source>
        <dbReference type="ARBA" id="ARBA00007812"/>
    </source>
</evidence>
<evidence type="ECO:0000256" key="6">
    <source>
        <dbReference type="ARBA" id="ARBA00023052"/>
    </source>
</evidence>